<dbReference type="InterPro" id="IPR036043">
    <property type="entry name" value="Phosphoglycerate_kinase_sf"/>
</dbReference>
<evidence type="ECO:0000256" key="2">
    <source>
        <dbReference type="ARBA" id="ARBA00001946"/>
    </source>
</evidence>
<keyword evidence="8" id="KW-0547">Nucleotide-binding</keyword>
<organism evidence="17 18">
    <name type="scientific">Mikania micrantha</name>
    <name type="common">bitter vine</name>
    <dbReference type="NCBI Taxonomy" id="192012"/>
    <lineage>
        <taxon>Eukaryota</taxon>
        <taxon>Viridiplantae</taxon>
        <taxon>Streptophyta</taxon>
        <taxon>Embryophyta</taxon>
        <taxon>Tracheophyta</taxon>
        <taxon>Spermatophyta</taxon>
        <taxon>Magnoliopsida</taxon>
        <taxon>eudicotyledons</taxon>
        <taxon>Gunneridae</taxon>
        <taxon>Pentapetalae</taxon>
        <taxon>asterids</taxon>
        <taxon>campanulids</taxon>
        <taxon>Asterales</taxon>
        <taxon>Asteraceae</taxon>
        <taxon>Asteroideae</taxon>
        <taxon>Heliantheae alliance</taxon>
        <taxon>Eupatorieae</taxon>
        <taxon>Mikania</taxon>
    </lineage>
</organism>
<dbReference type="GO" id="GO:0004618">
    <property type="term" value="F:phosphoglycerate kinase activity"/>
    <property type="evidence" value="ECO:0007669"/>
    <property type="project" value="UniProtKB-EC"/>
</dbReference>
<dbReference type="Pfam" id="PF00162">
    <property type="entry name" value="PGK"/>
    <property type="match status" value="1"/>
</dbReference>
<gene>
    <name evidence="17" type="ORF">E3N88_13288</name>
</gene>
<dbReference type="GO" id="GO:0003677">
    <property type="term" value="F:DNA binding"/>
    <property type="evidence" value="ECO:0007669"/>
    <property type="project" value="UniProtKB-KW"/>
</dbReference>
<keyword evidence="11" id="KW-0460">Magnesium</keyword>
<evidence type="ECO:0000256" key="11">
    <source>
        <dbReference type="ARBA" id="ARBA00022842"/>
    </source>
</evidence>
<keyword evidence="18" id="KW-1185">Reference proteome</keyword>
<evidence type="ECO:0000256" key="13">
    <source>
        <dbReference type="ARBA" id="ARBA00023242"/>
    </source>
</evidence>
<dbReference type="PROSITE" id="PS51625">
    <property type="entry name" value="SAM_MT_TRMB"/>
    <property type="match status" value="1"/>
</dbReference>
<keyword evidence="9 14" id="KW-0418">Kinase</keyword>
<name>A0A5N6P992_9ASTR</name>
<dbReference type="SUPFAM" id="SSF53335">
    <property type="entry name" value="S-adenosyl-L-methionine-dependent methyltransferases"/>
    <property type="match status" value="1"/>
</dbReference>
<dbReference type="EMBL" id="SZYD01000006">
    <property type="protein sequence ID" value="KAD5961815.1"/>
    <property type="molecule type" value="Genomic_DNA"/>
</dbReference>
<dbReference type="EC" id="2.7.2.3" evidence="14"/>
<keyword evidence="10" id="KW-0067">ATP-binding</keyword>
<dbReference type="GO" id="GO:0006096">
    <property type="term" value="P:glycolytic process"/>
    <property type="evidence" value="ECO:0007669"/>
    <property type="project" value="InterPro"/>
</dbReference>
<evidence type="ECO:0000256" key="1">
    <source>
        <dbReference type="ARBA" id="ARBA00000142"/>
    </source>
</evidence>
<comment type="subunit">
    <text evidence="15">Monomer.</text>
</comment>
<comment type="similarity">
    <text evidence="3 14">Belongs to the phosphoglycerate kinase family.</text>
</comment>
<dbReference type="PANTHER" id="PTHR21677">
    <property type="entry name" value="CRAMPED PROTEIN"/>
    <property type="match status" value="1"/>
</dbReference>
<evidence type="ECO:0000256" key="12">
    <source>
        <dbReference type="ARBA" id="ARBA00023125"/>
    </source>
</evidence>
<evidence type="ECO:0000256" key="9">
    <source>
        <dbReference type="ARBA" id="ARBA00022777"/>
    </source>
</evidence>
<keyword evidence="6" id="KW-0949">S-adenosyl-L-methionine</keyword>
<dbReference type="InterPro" id="IPR055315">
    <property type="entry name" value="Cramped-like"/>
</dbReference>
<protein>
    <recommendedName>
        <fullName evidence="14">Phosphoglycerate kinase</fullName>
        <ecNumber evidence="14">2.7.2.3</ecNumber>
    </recommendedName>
</protein>
<comment type="catalytic activity">
    <reaction evidence="1">
        <text>guanosine(46) in tRNA + S-adenosyl-L-methionine = N(7)-methylguanosine(46) in tRNA + S-adenosyl-L-homocysteine</text>
        <dbReference type="Rhea" id="RHEA:42708"/>
        <dbReference type="Rhea" id="RHEA-COMP:10188"/>
        <dbReference type="Rhea" id="RHEA-COMP:10189"/>
        <dbReference type="ChEBI" id="CHEBI:57856"/>
        <dbReference type="ChEBI" id="CHEBI:59789"/>
        <dbReference type="ChEBI" id="CHEBI:74269"/>
        <dbReference type="ChEBI" id="CHEBI:74480"/>
        <dbReference type="EC" id="2.1.1.33"/>
    </reaction>
</comment>
<dbReference type="AlphaFoldDB" id="A0A5N6P992"/>
<comment type="catalytic activity">
    <reaction evidence="14">
        <text>(2R)-3-phosphoglycerate + ATP = (2R)-3-phospho-glyceroyl phosphate + ADP</text>
        <dbReference type="Rhea" id="RHEA:14801"/>
        <dbReference type="ChEBI" id="CHEBI:30616"/>
        <dbReference type="ChEBI" id="CHEBI:57604"/>
        <dbReference type="ChEBI" id="CHEBI:58272"/>
        <dbReference type="ChEBI" id="CHEBI:456216"/>
        <dbReference type="EC" id="2.7.2.3"/>
    </reaction>
</comment>
<dbReference type="GO" id="GO:0007389">
    <property type="term" value="P:pattern specification process"/>
    <property type="evidence" value="ECO:0007669"/>
    <property type="project" value="TreeGrafter"/>
</dbReference>
<dbReference type="PRINTS" id="PR00477">
    <property type="entry name" value="PHGLYCKINASE"/>
</dbReference>
<evidence type="ECO:0000256" key="15">
    <source>
        <dbReference type="RuleBase" id="RU000696"/>
    </source>
</evidence>
<dbReference type="FunFam" id="3.40.50.150:FF:000194">
    <property type="entry name" value="Phosphoglycerate kinase"/>
    <property type="match status" value="1"/>
</dbReference>
<comment type="caution">
    <text evidence="17">The sequence shown here is derived from an EMBL/GenBank/DDBJ whole genome shotgun (WGS) entry which is preliminary data.</text>
</comment>
<dbReference type="InterPro" id="IPR015824">
    <property type="entry name" value="Phosphoglycerate_kinase_N"/>
</dbReference>
<dbReference type="GO" id="GO:0008176">
    <property type="term" value="F:tRNA (guanine(46)-N7)-methyltransferase activity"/>
    <property type="evidence" value="ECO:0007669"/>
    <property type="project" value="UniProtKB-EC"/>
</dbReference>
<dbReference type="SUPFAM" id="SSF53748">
    <property type="entry name" value="Phosphoglycerate kinase"/>
    <property type="match status" value="1"/>
</dbReference>
<evidence type="ECO:0000256" key="4">
    <source>
        <dbReference type="ARBA" id="ARBA00022603"/>
    </source>
</evidence>
<feature type="compositionally biased region" description="Polar residues" evidence="16">
    <location>
        <begin position="1041"/>
        <end position="1053"/>
    </location>
</feature>
<dbReference type="GO" id="GO:0003682">
    <property type="term" value="F:chromatin binding"/>
    <property type="evidence" value="ECO:0007669"/>
    <property type="project" value="InterPro"/>
</dbReference>
<keyword evidence="4" id="KW-0489">Methyltransferase</keyword>
<evidence type="ECO:0000256" key="7">
    <source>
        <dbReference type="ARBA" id="ARBA00022694"/>
    </source>
</evidence>
<evidence type="ECO:0000256" key="14">
    <source>
        <dbReference type="RuleBase" id="RU000532"/>
    </source>
</evidence>
<sequence length="1158" mass="128537">MVKGEDESVSDTLPHVRYLREFQKDELTGKLAMVRFDSNVLLGEKQNQQAKIFINSVLTIKYLHEAGAKVILVSSWSAKTNSNLHSADSVSAYLSSILKLRVVSVKSFSGYKQPKMENSPAQTIFLLENLAQCKEDVANCSRFSEKLCTGVDIFINDAFYESHKVLASTVGVTSFCYASVAGFQFEESLVQLKNAFGTKRNPYIALVGGGNLVEKAAAVRYLISSVDGLVFVGNMAFQIMHALGLPVPRKLVEAGAFTEAFRIIQLANSKNIPILFPKDFWCLNEQFKKPELVPVYGILEGWSPVALGPNSLEEITTLLSTSKKIVWIGPVKFDSSIQYSNGTSILVKLLEDLSQRNCDVTVVGNVACKALTEESAVFSSCNIIEHASVIWEFLKGRKLPGLMALDRGYPYNIDWHAIYADPTRPLLVDIGSGNGLFLFGMARKRKDMNFLGLEMNGKLVKRCLVAIDQTGLKNGYFIETNATSTFRSIVSSYPGELVLASIQCPNPDFNKPEHRWKMVQRSLIEAIRDLLSSNGKVFLQSDIEAVALRMKHQFLKYGNGKFTIDHHEEWLMENPFGVRSDWEQHVLRRGFQMYRLMLCKSVGEGEAEEHIKLSLDAKNSKDTNAAMLRWWSLLEKHSCKASKLHLKPRRFKIFLETLEHQLLKDRKKNIKKRSFPGENCSITPSHGVSNHNNCKGDLSSVKQARQKRRSGGASTAAYKKWEKAAIAGVSLVADAAAHLEQTALDKLVDGVQFMQGDATVPRDIPRVPAFHQTSFPTNIIQPLTKLKLQLFPINDNIRRALEMENHNPHLELTLSCRKKISSVLEHINRKWGSCSIASGELMLLPYHTQSSNPVTCQKWTQDSVLSAADVYSAIGSPPVFRLRYGWFAMPCQEPQPIDAAQRLNLNSVEEKGSHKNAGVVSVFEWADSLTNISIGDLLSDVNNNNNINNNNNNNNVNNNCSNKNNAPGSIGPLGSQCPFSCDSFDAAIAAHISKTVGNNSGVHPTVVSSSIWDAEETCDAFTFHKNNVLSEKAQTSKHDTSATSLVPSTSAVETSKAEERMEDCPSEIKPMDECQSEGIPENTCAKDIHALTDIYWPDSLGPLEVGLPACRYQSNDLILSESLTRFLTSSLDAFQNCCFFGLEQRVGDRDTSHLNIVP</sequence>
<evidence type="ECO:0000256" key="8">
    <source>
        <dbReference type="ARBA" id="ARBA00022741"/>
    </source>
</evidence>
<evidence type="ECO:0000256" key="3">
    <source>
        <dbReference type="ARBA" id="ARBA00008982"/>
    </source>
</evidence>
<keyword evidence="7" id="KW-0819">tRNA processing</keyword>
<keyword evidence="13" id="KW-0539">Nucleus</keyword>
<dbReference type="Pfam" id="PF02390">
    <property type="entry name" value="Methyltransf_4"/>
    <property type="match status" value="1"/>
</dbReference>
<proteinExistence type="inferred from homology"/>
<dbReference type="PANTHER" id="PTHR21677:SF1">
    <property type="entry name" value="PROTEIN CRAMPED-LIKE"/>
    <property type="match status" value="1"/>
</dbReference>
<dbReference type="InterPro" id="IPR029063">
    <property type="entry name" value="SAM-dependent_MTases_sf"/>
</dbReference>
<evidence type="ECO:0000256" key="5">
    <source>
        <dbReference type="ARBA" id="ARBA00022679"/>
    </source>
</evidence>
<dbReference type="OrthoDB" id="275353at2759"/>
<evidence type="ECO:0000313" key="18">
    <source>
        <dbReference type="Proteomes" id="UP000326396"/>
    </source>
</evidence>
<keyword evidence="12" id="KW-0238">DNA-binding</keyword>
<reference evidence="17 18" key="1">
    <citation type="submission" date="2019-05" db="EMBL/GenBank/DDBJ databases">
        <title>Mikania micrantha, genome provides insights into the molecular mechanism of rapid growth.</title>
        <authorList>
            <person name="Liu B."/>
        </authorList>
    </citation>
    <scope>NUCLEOTIDE SEQUENCE [LARGE SCALE GENOMIC DNA]</scope>
    <source>
        <strain evidence="17">NLD-2019</strain>
        <tissue evidence="17">Leaf</tissue>
    </source>
</reference>
<dbReference type="GO" id="GO:0005634">
    <property type="term" value="C:nucleus"/>
    <property type="evidence" value="ECO:0007669"/>
    <property type="project" value="TreeGrafter"/>
</dbReference>
<dbReference type="InterPro" id="IPR003358">
    <property type="entry name" value="tRNA_(Gua-N-7)_MeTrfase_Trmb"/>
</dbReference>
<evidence type="ECO:0000256" key="16">
    <source>
        <dbReference type="SAM" id="MobiDB-lite"/>
    </source>
</evidence>
<dbReference type="Proteomes" id="UP000326396">
    <property type="component" value="Linkage Group LG14"/>
</dbReference>
<accession>A0A5N6P992</accession>
<keyword evidence="5 14" id="KW-0808">Transferase</keyword>
<dbReference type="Gene3D" id="3.40.50.150">
    <property type="entry name" value="Vaccinia Virus protein VP39"/>
    <property type="match status" value="1"/>
</dbReference>
<dbReference type="GO" id="GO:0005524">
    <property type="term" value="F:ATP binding"/>
    <property type="evidence" value="ECO:0007669"/>
    <property type="project" value="UniProtKB-KW"/>
</dbReference>
<dbReference type="Gene3D" id="3.40.50.1260">
    <property type="entry name" value="Phosphoglycerate kinase, N-terminal domain"/>
    <property type="match status" value="2"/>
</dbReference>
<evidence type="ECO:0000256" key="10">
    <source>
        <dbReference type="ARBA" id="ARBA00022840"/>
    </source>
</evidence>
<feature type="region of interest" description="Disordered" evidence="16">
    <location>
        <begin position="1032"/>
        <end position="1063"/>
    </location>
</feature>
<dbReference type="InterPro" id="IPR001576">
    <property type="entry name" value="Phosphoglycerate_kinase"/>
</dbReference>
<evidence type="ECO:0000256" key="6">
    <source>
        <dbReference type="ARBA" id="ARBA00022691"/>
    </source>
</evidence>
<comment type="cofactor">
    <cofactor evidence="2">
        <name>Mg(2+)</name>
        <dbReference type="ChEBI" id="CHEBI:18420"/>
    </cofactor>
</comment>
<evidence type="ECO:0000313" key="17">
    <source>
        <dbReference type="EMBL" id="KAD5961815.1"/>
    </source>
</evidence>